<feature type="transmembrane region" description="Helical" evidence="5">
    <location>
        <begin position="6"/>
        <end position="23"/>
    </location>
</feature>
<comment type="similarity">
    <text evidence="1 4">Belongs to the glycosyl hydrolase 1 family.</text>
</comment>
<evidence type="ECO:0000256" key="2">
    <source>
        <dbReference type="ARBA" id="ARBA00022801"/>
    </source>
</evidence>
<protein>
    <recommendedName>
        <fullName evidence="8">Beta-glucosidase</fullName>
    </recommendedName>
</protein>
<organism evidence="6 7">
    <name type="scientific">Dendrobium thyrsiflorum</name>
    <name type="common">Pinecone-like raceme dendrobium</name>
    <name type="synonym">Orchid</name>
    <dbReference type="NCBI Taxonomy" id="117978"/>
    <lineage>
        <taxon>Eukaryota</taxon>
        <taxon>Viridiplantae</taxon>
        <taxon>Streptophyta</taxon>
        <taxon>Embryophyta</taxon>
        <taxon>Tracheophyta</taxon>
        <taxon>Spermatophyta</taxon>
        <taxon>Magnoliopsida</taxon>
        <taxon>Liliopsida</taxon>
        <taxon>Asparagales</taxon>
        <taxon>Orchidaceae</taxon>
        <taxon>Epidendroideae</taxon>
        <taxon>Malaxideae</taxon>
        <taxon>Dendrobiinae</taxon>
        <taxon>Dendrobium</taxon>
    </lineage>
</organism>
<dbReference type="AlphaFoldDB" id="A0ABD0VP19"/>
<evidence type="ECO:0000256" key="4">
    <source>
        <dbReference type="RuleBase" id="RU003690"/>
    </source>
</evidence>
<keyword evidence="2" id="KW-0378">Hydrolase</keyword>
<evidence type="ECO:0000313" key="6">
    <source>
        <dbReference type="EMBL" id="KAL0926805.1"/>
    </source>
</evidence>
<dbReference type="GO" id="GO:0008422">
    <property type="term" value="F:beta-glucosidase activity"/>
    <property type="evidence" value="ECO:0007669"/>
    <property type="project" value="UniProtKB-ARBA"/>
</dbReference>
<accession>A0ABD0VP19</accession>
<dbReference type="InterPro" id="IPR001360">
    <property type="entry name" value="Glyco_hydro_1"/>
</dbReference>
<dbReference type="Proteomes" id="UP001552299">
    <property type="component" value="Unassembled WGS sequence"/>
</dbReference>
<evidence type="ECO:0000256" key="5">
    <source>
        <dbReference type="SAM" id="Phobius"/>
    </source>
</evidence>
<comment type="caution">
    <text evidence="6">The sequence shown here is derived from an EMBL/GenBank/DDBJ whole genome shotgun (WGS) entry which is preliminary data.</text>
</comment>
<keyword evidence="5" id="KW-0472">Membrane</keyword>
<evidence type="ECO:0000256" key="3">
    <source>
        <dbReference type="ARBA" id="ARBA00023295"/>
    </source>
</evidence>
<keyword evidence="3" id="KW-0326">Glycosidase</keyword>
<dbReference type="SUPFAM" id="SSF51445">
    <property type="entry name" value="(Trans)glycosidases"/>
    <property type="match status" value="1"/>
</dbReference>
<keyword evidence="5" id="KW-1133">Transmembrane helix</keyword>
<dbReference type="InterPro" id="IPR017853">
    <property type="entry name" value="GH"/>
</dbReference>
<evidence type="ECO:0000313" key="7">
    <source>
        <dbReference type="Proteomes" id="UP001552299"/>
    </source>
</evidence>
<evidence type="ECO:0008006" key="8">
    <source>
        <dbReference type="Google" id="ProtNLM"/>
    </source>
</evidence>
<dbReference type="EMBL" id="JANQDX010000003">
    <property type="protein sequence ID" value="KAL0926805.1"/>
    <property type="molecule type" value="Genomic_DNA"/>
</dbReference>
<sequence length="117" mass="13595">MIITIILLIVSILFMHIYFYVYVQVEGSAFGGRGECIWTIFCQKYPEKIADRSNGDIACDSYHRYKEDVELLADLGMDAYRFSISWPRILPNGRGKVNPEGIQYYKNLIDELHDYGE</sequence>
<gene>
    <name evidence="6" type="ORF">M5K25_003057</name>
</gene>
<reference evidence="6 7" key="1">
    <citation type="journal article" date="2024" name="Plant Biotechnol. J.">
        <title>Dendrobium thyrsiflorum genome and its molecular insights into genes involved in important horticultural traits.</title>
        <authorList>
            <person name="Chen B."/>
            <person name="Wang J.Y."/>
            <person name="Zheng P.J."/>
            <person name="Li K.L."/>
            <person name="Liang Y.M."/>
            <person name="Chen X.F."/>
            <person name="Zhang C."/>
            <person name="Zhao X."/>
            <person name="He X."/>
            <person name="Zhang G.Q."/>
            <person name="Liu Z.J."/>
            <person name="Xu Q."/>
        </authorList>
    </citation>
    <scope>NUCLEOTIDE SEQUENCE [LARGE SCALE GENOMIC DNA]</scope>
    <source>
        <strain evidence="6">GZMU011</strain>
    </source>
</reference>
<dbReference type="PANTHER" id="PTHR10353:SF137">
    <property type="entry name" value="MYROSINASE 3-RELATED"/>
    <property type="match status" value="1"/>
</dbReference>
<dbReference type="Pfam" id="PF00232">
    <property type="entry name" value="Glyco_hydro_1"/>
    <property type="match status" value="1"/>
</dbReference>
<keyword evidence="5" id="KW-0812">Transmembrane</keyword>
<keyword evidence="7" id="KW-1185">Reference proteome</keyword>
<dbReference type="Gene3D" id="3.20.20.80">
    <property type="entry name" value="Glycosidases"/>
    <property type="match status" value="1"/>
</dbReference>
<evidence type="ECO:0000256" key="1">
    <source>
        <dbReference type="ARBA" id="ARBA00010838"/>
    </source>
</evidence>
<name>A0ABD0VP19_DENTH</name>
<dbReference type="PANTHER" id="PTHR10353">
    <property type="entry name" value="GLYCOSYL HYDROLASE"/>
    <property type="match status" value="1"/>
</dbReference>
<proteinExistence type="inferred from homology"/>